<protein>
    <submittedName>
        <fullName evidence="1">Uncharacterized protein</fullName>
    </submittedName>
</protein>
<evidence type="ECO:0000313" key="2">
    <source>
        <dbReference type="Proteomes" id="UP000546031"/>
    </source>
</evidence>
<reference evidence="1 2" key="1">
    <citation type="submission" date="2020-06" db="EMBL/GenBank/DDBJ databases">
        <title>Altererythrobacter lutimaris sp. nov., a marine bacterium isolated from a tidal flat.</title>
        <authorList>
            <person name="Kim D."/>
            <person name="Yoo Y."/>
            <person name="Kim J.-J."/>
        </authorList>
    </citation>
    <scope>NUCLEOTIDE SEQUENCE [LARGE SCALE GENOMIC DNA]</scope>
    <source>
        <strain evidence="1 2">JGD-16</strain>
    </source>
</reference>
<accession>A0A850HAP3</accession>
<dbReference type="RefSeq" id="WP_176272291.1">
    <property type="nucleotide sequence ID" value="NZ_JABWTA010000001.1"/>
</dbReference>
<comment type="caution">
    <text evidence="1">The sequence shown here is derived from an EMBL/GenBank/DDBJ whole genome shotgun (WGS) entry which is preliminary data.</text>
</comment>
<sequence>MSYDATPSASLGQLEAILRQELAQGDVALAGVAPVLTHLLAGTGQSLVSDAIVAKIRGMLSDVAEQVLRAQQSVLDGEIALDPELVDGLSQRFVSSTVILSHVYALAVEAHFANGLEENAGIDPVLSPLLQELIASDQDETAELAMATMASQARFMQFQRRMNLPLAELPSELFHQVLSIWRRFSREIPPEVLSEAERALRDAHDEAAGRLGLLNRLVIAMKGGVHAALSLDHAGVSLFASSIASVTRQPRELAVLACHDGQVARLALTLRGAGVKPAEVARQIALIHPEMALPAGFDAIGARQALSMLSGARGTPQAARKA</sequence>
<organism evidence="1 2">
    <name type="scientific">Altererythrobacter lutimaris</name>
    <dbReference type="NCBI Taxonomy" id="2743979"/>
    <lineage>
        <taxon>Bacteria</taxon>
        <taxon>Pseudomonadati</taxon>
        <taxon>Pseudomonadota</taxon>
        <taxon>Alphaproteobacteria</taxon>
        <taxon>Sphingomonadales</taxon>
        <taxon>Erythrobacteraceae</taxon>
        <taxon>Altererythrobacter</taxon>
    </lineage>
</organism>
<proteinExistence type="predicted"/>
<dbReference type="AlphaFoldDB" id="A0A850HAP3"/>
<evidence type="ECO:0000313" key="1">
    <source>
        <dbReference type="EMBL" id="NVE93966.1"/>
    </source>
</evidence>
<name>A0A850HAP3_9SPHN</name>
<keyword evidence="2" id="KW-1185">Reference proteome</keyword>
<gene>
    <name evidence="1" type="ORF">HUO12_03540</name>
</gene>
<dbReference type="Proteomes" id="UP000546031">
    <property type="component" value="Unassembled WGS sequence"/>
</dbReference>
<dbReference type="EMBL" id="JABWTA010000001">
    <property type="protein sequence ID" value="NVE93966.1"/>
    <property type="molecule type" value="Genomic_DNA"/>
</dbReference>